<keyword evidence="3" id="KW-0238">DNA-binding</keyword>
<dbReference type="InterPro" id="IPR036388">
    <property type="entry name" value="WH-like_DNA-bd_sf"/>
</dbReference>
<name>A0A5K7XK07_9BACT</name>
<dbReference type="SUPFAM" id="SSF88946">
    <property type="entry name" value="Sigma2 domain of RNA polymerase sigma factors"/>
    <property type="match status" value="1"/>
</dbReference>
<dbReference type="InterPro" id="IPR053812">
    <property type="entry name" value="HTH_Sigma70_ECF-like"/>
</dbReference>
<proteinExistence type="predicted"/>
<dbReference type="EMBL" id="AP021861">
    <property type="protein sequence ID" value="BBO36482.1"/>
    <property type="molecule type" value="Genomic_DNA"/>
</dbReference>
<keyword evidence="2" id="KW-0731">Sigma factor</keyword>
<dbReference type="AlphaFoldDB" id="A0A5K7XK07"/>
<organism evidence="6 7">
    <name type="scientific">Lacipirellula parvula</name>
    <dbReference type="NCBI Taxonomy" id="2650471"/>
    <lineage>
        <taxon>Bacteria</taxon>
        <taxon>Pseudomonadati</taxon>
        <taxon>Planctomycetota</taxon>
        <taxon>Planctomycetia</taxon>
        <taxon>Pirellulales</taxon>
        <taxon>Lacipirellulaceae</taxon>
        <taxon>Lacipirellula</taxon>
    </lineage>
</organism>
<evidence type="ECO:0000313" key="7">
    <source>
        <dbReference type="Proteomes" id="UP000326837"/>
    </source>
</evidence>
<sequence>MPESVGSITRLIPELRERNEAAILALWRRYGLRIENLARPLLVGISPGVGDAEDVAQSAFHAFCRAAADGGAAELADRDDLWRLLATISRNKATDRIRRDLRLRRGGQATISDNGLSAAADGEPSPEEVAVLRDELQRLFEQLDLHGDPTLHATATLRLEGASNEEIALQLGCTTRTVQRKLHLVERLWRQQTN</sequence>
<accession>A0A5K7XK07</accession>
<evidence type="ECO:0000313" key="6">
    <source>
        <dbReference type="EMBL" id="BBO36482.1"/>
    </source>
</evidence>
<evidence type="ECO:0000256" key="4">
    <source>
        <dbReference type="ARBA" id="ARBA00023163"/>
    </source>
</evidence>
<dbReference type="GO" id="GO:0003677">
    <property type="term" value="F:DNA binding"/>
    <property type="evidence" value="ECO:0007669"/>
    <property type="project" value="UniProtKB-KW"/>
</dbReference>
<keyword evidence="1" id="KW-0805">Transcription regulation</keyword>
<dbReference type="Gene3D" id="1.10.10.10">
    <property type="entry name" value="Winged helix-like DNA-binding domain superfamily/Winged helix DNA-binding domain"/>
    <property type="match status" value="1"/>
</dbReference>
<dbReference type="Proteomes" id="UP000326837">
    <property type="component" value="Chromosome"/>
</dbReference>
<dbReference type="RefSeq" id="WP_152101642.1">
    <property type="nucleotide sequence ID" value="NZ_AP021861.1"/>
</dbReference>
<dbReference type="GO" id="GO:0016987">
    <property type="term" value="F:sigma factor activity"/>
    <property type="evidence" value="ECO:0007669"/>
    <property type="project" value="UniProtKB-KW"/>
</dbReference>
<evidence type="ECO:0000259" key="5">
    <source>
        <dbReference type="Pfam" id="PF07638"/>
    </source>
</evidence>
<keyword evidence="4" id="KW-0804">Transcription</keyword>
<dbReference type="InterPro" id="IPR039425">
    <property type="entry name" value="RNA_pol_sigma-70-like"/>
</dbReference>
<dbReference type="Pfam" id="PF07638">
    <property type="entry name" value="Sigma70_ECF"/>
    <property type="match status" value="1"/>
</dbReference>
<reference evidence="7" key="1">
    <citation type="submission" date="2019-10" db="EMBL/GenBank/DDBJ databases">
        <title>Lacipirellula parvula gen. nov., sp. nov., representing a lineage of planctomycetes widespread in freshwater anoxic habitats, and description of the family Lacipirellulaceae.</title>
        <authorList>
            <person name="Dedysh S.N."/>
            <person name="Kulichevskaya I.S."/>
            <person name="Beletsky A.V."/>
            <person name="Rakitin A.L."/>
            <person name="Mardanov A.V."/>
            <person name="Ivanova A.A."/>
            <person name="Saltykova V.X."/>
            <person name="Rijpstra W.I.C."/>
            <person name="Sinninghe Damste J.S."/>
            <person name="Ravin N.V."/>
        </authorList>
    </citation>
    <scope>NUCLEOTIDE SEQUENCE [LARGE SCALE GENOMIC DNA]</scope>
    <source>
        <strain evidence="7">PX69</strain>
    </source>
</reference>
<dbReference type="Gene3D" id="1.10.1740.10">
    <property type="match status" value="1"/>
</dbReference>
<protein>
    <recommendedName>
        <fullName evidence="5">RNA polymerase sigma-70 ECF-like HTH domain-containing protein</fullName>
    </recommendedName>
</protein>
<dbReference type="KEGG" id="lpav:PLANPX_6094"/>
<evidence type="ECO:0000256" key="1">
    <source>
        <dbReference type="ARBA" id="ARBA00023015"/>
    </source>
</evidence>
<gene>
    <name evidence="6" type="ORF">PLANPX_6094</name>
</gene>
<keyword evidence="7" id="KW-1185">Reference proteome</keyword>
<dbReference type="PANTHER" id="PTHR43133:SF8">
    <property type="entry name" value="RNA POLYMERASE SIGMA FACTOR HI_1459-RELATED"/>
    <property type="match status" value="1"/>
</dbReference>
<dbReference type="InterPro" id="IPR013325">
    <property type="entry name" value="RNA_pol_sigma_r2"/>
</dbReference>
<evidence type="ECO:0000256" key="2">
    <source>
        <dbReference type="ARBA" id="ARBA00023082"/>
    </source>
</evidence>
<dbReference type="PANTHER" id="PTHR43133">
    <property type="entry name" value="RNA POLYMERASE ECF-TYPE SIGMA FACTO"/>
    <property type="match status" value="1"/>
</dbReference>
<evidence type="ECO:0000256" key="3">
    <source>
        <dbReference type="ARBA" id="ARBA00023125"/>
    </source>
</evidence>
<dbReference type="GO" id="GO:0006352">
    <property type="term" value="P:DNA-templated transcription initiation"/>
    <property type="evidence" value="ECO:0007669"/>
    <property type="project" value="InterPro"/>
</dbReference>
<feature type="domain" description="RNA polymerase sigma-70 ECF-like HTH" evidence="5">
    <location>
        <begin position="7"/>
        <end position="191"/>
    </location>
</feature>